<dbReference type="PROSITE" id="PS51683">
    <property type="entry name" value="SAM_OMT_II"/>
    <property type="match status" value="1"/>
</dbReference>
<accession>A0A9W8TMQ3</accession>
<dbReference type="EMBL" id="JANPWZ010000523">
    <property type="protein sequence ID" value="KAJ3575714.1"/>
    <property type="molecule type" value="Genomic_DNA"/>
</dbReference>
<dbReference type="GO" id="GO:0008171">
    <property type="term" value="F:O-methyltransferase activity"/>
    <property type="evidence" value="ECO:0007669"/>
    <property type="project" value="InterPro"/>
</dbReference>
<proteinExistence type="predicted"/>
<dbReference type="AlphaFoldDB" id="A0A9W8TMQ3"/>
<evidence type="ECO:0000256" key="1">
    <source>
        <dbReference type="ARBA" id="ARBA00022603"/>
    </source>
</evidence>
<keyword evidence="7" id="KW-1185">Reference proteome</keyword>
<dbReference type="Pfam" id="PF01814">
    <property type="entry name" value="Hemerythrin"/>
    <property type="match status" value="1"/>
</dbReference>
<dbReference type="Gene3D" id="1.20.120.520">
    <property type="entry name" value="nmb1532 protein domain like"/>
    <property type="match status" value="1"/>
</dbReference>
<dbReference type="Pfam" id="PF00891">
    <property type="entry name" value="Methyltransf_2"/>
    <property type="match status" value="1"/>
</dbReference>
<dbReference type="InterPro" id="IPR029063">
    <property type="entry name" value="SAM-dependent_MTases_sf"/>
</dbReference>
<gene>
    <name evidence="6" type="ORF">NPX13_g3943</name>
</gene>
<dbReference type="CDD" id="cd12108">
    <property type="entry name" value="Hr-like"/>
    <property type="match status" value="1"/>
</dbReference>
<dbReference type="Gene3D" id="3.40.50.150">
    <property type="entry name" value="Vaccinia Virus protein VP39"/>
    <property type="match status" value="1"/>
</dbReference>
<organism evidence="6 7">
    <name type="scientific">Xylaria arbuscula</name>
    <dbReference type="NCBI Taxonomy" id="114810"/>
    <lineage>
        <taxon>Eukaryota</taxon>
        <taxon>Fungi</taxon>
        <taxon>Dikarya</taxon>
        <taxon>Ascomycota</taxon>
        <taxon>Pezizomycotina</taxon>
        <taxon>Sordariomycetes</taxon>
        <taxon>Xylariomycetidae</taxon>
        <taxon>Xylariales</taxon>
        <taxon>Xylariaceae</taxon>
        <taxon>Xylaria</taxon>
    </lineage>
</organism>
<dbReference type="SUPFAM" id="SSF53335">
    <property type="entry name" value="S-adenosyl-L-methionine-dependent methyltransferases"/>
    <property type="match status" value="1"/>
</dbReference>
<dbReference type="PANTHER" id="PTHR43712:SF12">
    <property type="entry name" value="STERIGMATOCYSTIN 8-O-METHYLTRANSFERASE"/>
    <property type="match status" value="1"/>
</dbReference>
<evidence type="ECO:0000259" key="5">
    <source>
        <dbReference type="Pfam" id="PF01814"/>
    </source>
</evidence>
<dbReference type="VEuPathDB" id="FungiDB:F4678DRAFT_337668"/>
<dbReference type="InterPro" id="IPR001077">
    <property type="entry name" value="COMT_C"/>
</dbReference>
<dbReference type="GO" id="GO:0032259">
    <property type="term" value="P:methylation"/>
    <property type="evidence" value="ECO:0007669"/>
    <property type="project" value="UniProtKB-KW"/>
</dbReference>
<reference evidence="6" key="1">
    <citation type="submission" date="2022-07" db="EMBL/GenBank/DDBJ databases">
        <title>Genome Sequence of Xylaria arbuscula.</title>
        <authorList>
            <person name="Buettner E."/>
        </authorList>
    </citation>
    <scope>NUCLEOTIDE SEQUENCE</scope>
    <source>
        <strain evidence="6">VT107</strain>
    </source>
</reference>
<evidence type="ECO:0000256" key="3">
    <source>
        <dbReference type="ARBA" id="ARBA00022691"/>
    </source>
</evidence>
<keyword evidence="2" id="KW-0808">Transferase</keyword>
<keyword evidence="3" id="KW-0949">S-adenosyl-L-methionine</keyword>
<protein>
    <recommendedName>
        <fullName evidence="8">Hemerythrin-like domain-containing protein</fullName>
    </recommendedName>
</protein>
<dbReference type="PANTHER" id="PTHR43712">
    <property type="entry name" value="PUTATIVE (AFU_ORTHOLOGUE AFUA_4G14580)-RELATED"/>
    <property type="match status" value="1"/>
</dbReference>
<dbReference type="InterPro" id="IPR016461">
    <property type="entry name" value="COMT-like"/>
</dbReference>
<dbReference type="Proteomes" id="UP001148614">
    <property type="component" value="Unassembled WGS sequence"/>
</dbReference>
<feature type="domain" description="Hemerythrin-like" evidence="5">
    <location>
        <begin position="460"/>
        <end position="580"/>
    </location>
</feature>
<dbReference type="InterPro" id="IPR012312">
    <property type="entry name" value="Hemerythrin-like"/>
</dbReference>
<feature type="domain" description="O-methyltransferase C-terminal" evidence="4">
    <location>
        <begin position="148"/>
        <end position="340"/>
    </location>
</feature>
<evidence type="ECO:0000313" key="6">
    <source>
        <dbReference type="EMBL" id="KAJ3575714.1"/>
    </source>
</evidence>
<keyword evidence="1" id="KW-0489">Methyltransferase</keyword>
<evidence type="ECO:0000259" key="4">
    <source>
        <dbReference type="Pfam" id="PF00891"/>
    </source>
</evidence>
<evidence type="ECO:0008006" key="8">
    <source>
        <dbReference type="Google" id="ProtNLM"/>
    </source>
</evidence>
<comment type="caution">
    <text evidence="6">The sequence shown here is derived from an EMBL/GenBank/DDBJ whole genome shotgun (WGS) entry which is preliminary data.</text>
</comment>
<name>A0A9W8TMQ3_9PEZI</name>
<sequence>MNSDNSLTQIEHLAATISKSVAKLREVLAKEGVPPPSFAENASFVIPQEGLDFQDAIIDATAELHDLMLDPLILIREHGGHNNSACLQFIGRFGIANIVPSEGRVSFSEIARQTGLPEDIMLDALQTWPNSSEPHETGFSLANSNDGSIYQLLASDSVKAARFSNAMKAFSTSSLFSISHLTDNYDWASLGVVEVIDIGGAQGHVALELAKRFEQLKVTVQDIDEVVRYAEPGLSPSMEGKVHFMAHDLFAPQTLQADIFIFRWVLHNWSDKHCILILRAQIPALKPNAKIIIQEACIPEPGTSALWREKYARADDLSMAAIFNSRERTVDEWRKLLSVADSRFMMKRSSASFHPGGFRRHGAKPLRQHASTNRLTQWCVLYSYKYLLDTANCMVLWRRETKLVGSITIYTHLFTFANTTPTIVNMPPVYADHPFSLVTTPTSQLRDGEKPNEFVTAATHMALAHNLMIRALNAMYLQAPHVQSQQEKPFLQFAELWYRVVEHHHRTEEEIFFPMLEEMTGEKDVMQENSKQHDAFQAGLGTFISYVRQCISQEKGYSGEELVHILDGFAPVLCQHFLDEIPTLLALEKYGDKVKGFFAKFVAEVEKTQQELGVLAGAVFVLATHDVEFEGGIHDDFPPIPSVITWGLRNVAWWAHNDWWSFAPCDRAGKMRPLKTSTA</sequence>
<evidence type="ECO:0000256" key="2">
    <source>
        <dbReference type="ARBA" id="ARBA00022679"/>
    </source>
</evidence>
<evidence type="ECO:0000313" key="7">
    <source>
        <dbReference type="Proteomes" id="UP001148614"/>
    </source>
</evidence>
<dbReference type="VEuPathDB" id="FungiDB:F4678DRAFT_477006"/>